<dbReference type="Proteomes" id="UP001061298">
    <property type="component" value="Chromosome"/>
</dbReference>
<dbReference type="Pfam" id="PF08007">
    <property type="entry name" value="JmjC_2"/>
    <property type="match status" value="1"/>
</dbReference>
<evidence type="ECO:0000256" key="1">
    <source>
        <dbReference type="SAM" id="MobiDB-lite"/>
    </source>
</evidence>
<feature type="region of interest" description="Disordered" evidence="1">
    <location>
        <begin position="36"/>
        <end position="58"/>
    </location>
</feature>
<evidence type="ECO:0000313" key="4">
    <source>
        <dbReference type="Proteomes" id="UP001061298"/>
    </source>
</evidence>
<reference evidence="3" key="1">
    <citation type="submission" date="2022-10" db="EMBL/GenBank/DDBJ databases">
        <authorList>
            <person name="Mo P."/>
        </authorList>
    </citation>
    <scope>NUCLEOTIDE SEQUENCE</scope>
    <source>
        <strain evidence="3">HUAS 13-4</strain>
    </source>
</reference>
<gene>
    <name evidence="3" type="ORF">N8I84_40025</name>
</gene>
<evidence type="ECO:0000259" key="2">
    <source>
        <dbReference type="Pfam" id="PF08007"/>
    </source>
</evidence>
<sequence>MDREGFGVHWDDHDTIVVQLDGAKRGRTCRVAPADAGKVTRPDAGGITAGPPWSGRPRQLVHEADDTSGRTTRSSGQGWSGRRGLEIVMAVCRSFEAHREPWANGSRRPWCRRVIRAGMRLAAAEKQRGRPGQEPGCDRAAPAVAPGVA</sequence>
<proteinExistence type="predicted"/>
<keyword evidence="4" id="KW-1185">Reference proteome</keyword>
<dbReference type="Gene3D" id="2.60.120.650">
    <property type="entry name" value="Cupin"/>
    <property type="match status" value="1"/>
</dbReference>
<dbReference type="EMBL" id="CP106793">
    <property type="protein sequence ID" value="UXY24813.1"/>
    <property type="molecule type" value="Genomic_DNA"/>
</dbReference>
<organism evidence="3 4">
    <name type="scientific">Streptomyces cynarae</name>
    <dbReference type="NCBI Taxonomy" id="2981134"/>
    <lineage>
        <taxon>Bacteria</taxon>
        <taxon>Bacillati</taxon>
        <taxon>Actinomycetota</taxon>
        <taxon>Actinomycetes</taxon>
        <taxon>Kitasatosporales</taxon>
        <taxon>Streptomycetaceae</taxon>
        <taxon>Streptomyces</taxon>
    </lineage>
</organism>
<protein>
    <submittedName>
        <fullName evidence="3">Cupin domain-containing protein</fullName>
    </submittedName>
</protein>
<evidence type="ECO:0000313" key="3">
    <source>
        <dbReference type="EMBL" id="UXY24813.1"/>
    </source>
</evidence>
<dbReference type="InterPro" id="IPR003347">
    <property type="entry name" value="JmjC_dom"/>
</dbReference>
<feature type="region of interest" description="Disordered" evidence="1">
    <location>
        <begin position="125"/>
        <end position="149"/>
    </location>
</feature>
<accession>A0ABY6EEK5</accession>
<dbReference type="RefSeq" id="WP_263235036.1">
    <property type="nucleotide sequence ID" value="NZ_CP106793.1"/>
</dbReference>
<name>A0ABY6EEK5_9ACTN</name>
<feature type="domain" description="JmjC" evidence="2">
    <location>
        <begin position="3"/>
        <end position="30"/>
    </location>
</feature>